<proteinExistence type="predicted"/>
<dbReference type="EMBL" id="JACXVP010000003">
    <property type="protein sequence ID" value="KAG5617430.1"/>
    <property type="molecule type" value="Genomic_DNA"/>
</dbReference>
<organism evidence="1 2">
    <name type="scientific">Solanum commersonii</name>
    <name type="common">Commerson's wild potato</name>
    <name type="synonym">Commerson's nightshade</name>
    <dbReference type="NCBI Taxonomy" id="4109"/>
    <lineage>
        <taxon>Eukaryota</taxon>
        <taxon>Viridiplantae</taxon>
        <taxon>Streptophyta</taxon>
        <taxon>Embryophyta</taxon>
        <taxon>Tracheophyta</taxon>
        <taxon>Spermatophyta</taxon>
        <taxon>Magnoliopsida</taxon>
        <taxon>eudicotyledons</taxon>
        <taxon>Gunneridae</taxon>
        <taxon>Pentapetalae</taxon>
        <taxon>asterids</taxon>
        <taxon>lamiids</taxon>
        <taxon>Solanales</taxon>
        <taxon>Solanaceae</taxon>
        <taxon>Solanoideae</taxon>
        <taxon>Solaneae</taxon>
        <taxon>Solanum</taxon>
    </lineage>
</organism>
<accession>A0A9J5ZYK4</accession>
<dbReference type="Proteomes" id="UP000824120">
    <property type="component" value="Chromosome 3"/>
</dbReference>
<comment type="caution">
    <text evidence="1">The sequence shown here is derived from an EMBL/GenBank/DDBJ whole genome shotgun (WGS) entry which is preliminary data.</text>
</comment>
<evidence type="ECO:0000313" key="2">
    <source>
        <dbReference type="Proteomes" id="UP000824120"/>
    </source>
</evidence>
<dbReference type="OrthoDB" id="1908144at2759"/>
<evidence type="ECO:0000313" key="1">
    <source>
        <dbReference type="EMBL" id="KAG5617430.1"/>
    </source>
</evidence>
<dbReference type="AlphaFoldDB" id="A0A9J5ZYK4"/>
<reference evidence="1 2" key="1">
    <citation type="submission" date="2020-09" db="EMBL/GenBank/DDBJ databases">
        <title>De no assembly of potato wild relative species, Solanum commersonii.</title>
        <authorList>
            <person name="Cho K."/>
        </authorList>
    </citation>
    <scope>NUCLEOTIDE SEQUENCE [LARGE SCALE GENOMIC DNA]</scope>
    <source>
        <strain evidence="1">LZ3.2</strain>
        <tissue evidence="1">Leaf</tissue>
    </source>
</reference>
<gene>
    <name evidence="1" type="ORF">H5410_017254</name>
</gene>
<sequence length="81" mass="9191">MKQRTWNGSVVLHPTERLQKYRRSIEKKAGFNVTIVTSANTQDETLPPWSSFLQKDKSTICLTHAPGIRNTERGLRLSPAP</sequence>
<protein>
    <submittedName>
        <fullName evidence="1">Uncharacterized protein</fullName>
    </submittedName>
</protein>
<name>A0A9J5ZYK4_SOLCO</name>
<keyword evidence="2" id="KW-1185">Reference proteome</keyword>